<gene>
    <name evidence="1" type="ORF">FA15DRAFT_663647</name>
</gene>
<evidence type="ECO:0000313" key="2">
    <source>
        <dbReference type="Proteomes" id="UP000307440"/>
    </source>
</evidence>
<dbReference type="EMBL" id="ML210147">
    <property type="protein sequence ID" value="TFK30260.1"/>
    <property type="molecule type" value="Genomic_DNA"/>
</dbReference>
<organism evidence="1 2">
    <name type="scientific">Coprinopsis marcescibilis</name>
    <name type="common">Agaric fungus</name>
    <name type="synonym">Psathyrella marcescibilis</name>
    <dbReference type="NCBI Taxonomy" id="230819"/>
    <lineage>
        <taxon>Eukaryota</taxon>
        <taxon>Fungi</taxon>
        <taxon>Dikarya</taxon>
        <taxon>Basidiomycota</taxon>
        <taxon>Agaricomycotina</taxon>
        <taxon>Agaricomycetes</taxon>
        <taxon>Agaricomycetidae</taxon>
        <taxon>Agaricales</taxon>
        <taxon>Agaricineae</taxon>
        <taxon>Psathyrellaceae</taxon>
        <taxon>Coprinopsis</taxon>
    </lineage>
</organism>
<proteinExistence type="predicted"/>
<name>A0A5C3LBU3_COPMA</name>
<sequence length="166" mass="19242">MLYNLISILYTHGLSNTRFHAVSNDKCLPIIQHHCVYGICSTDTSHFSRSQRSCPNFDTVALGIMYHDQVPIFRVQWWLNDLWQGRFTRPDRNVRIVTSHRPCVFLALKSPWNLVINLAGGIFHVISLVIPRRSRELRMFPGLYYRRAVTEKVLENKALHVNGLPA</sequence>
<reference evidence="1 2" key="1">
    <citation type="journal article" date="2019" name="Nat. Ecol. Evol.">
        <title>Megaphylogeny resolves global patterns of mushroom evolution.</title>
        <authorList>
            <person name="Varga T."/>
            <person name="Krizsan K."/>
            <person name="Foldi C."/>
            <person name="Dima B."/>
            <person name="Sanchez-Garcia M."/>
            <person name="Sanchez-Ramirez S."/>
            <person name="Szollosi G.J."/>
            <person name="Szarkandi J.G."/>
            <person name="Papp V."/>
            <person name="Albert L."/>
            <person name="Andreopoulos W."/>
            <person name="Angelini C."/>
            <person name="Antonin V."/>
            <person name="Barry K.W."/>
            <person name="Bougher N.L."/>
            <person name="Buchanan P."/>
            <person name="Buyck B."/>
            <person name="Bense V."/>
            <person name="Catcheside P."/>
            <person name="Chovatia M."/>
            <person name="Cooper J."/>
            <person name="Damon W."/>
            <person name="Desjardin D."/>
            <person name="Finy P."/>
            <person name="Geml J."/>
            <person name="Haridas S."/>
            <person name="Hughes K."/>
            <person name="Justo A."/>
            <person name="Karasinski D."/>
            <person name="Kautmanova I."/>
            <person name="Kiss B."/>
            <person name="Kocsube S."/>
            <person name="Kotiranta H."/>
            <person name="LaButti K.M."/>
            <person name="Lechner B.E."/>
            <person name="Liimatainen K."/>
            <person name="Lipzen A."/>
            <person name="Lukacs Z."/>
            <person name="Mihaltcheva S."/>
            <person name="Morgado L.N."/>
            <person name="Niskanen T."/>
            <person name="Noordeloos M.E."/>
            <person name="Ohm R.A."/>
            <person name="Ortiz-Santana B."/>
            <person name="Ovrebo C."/>
            <person name="Racz N."/>
            <person name="Riley R."/>
            <person name="Savchenko A."/>
            <person name="Shiryaev A."/>
            <person name="Soop K."/>
            <person name="Spirin V."/>
            <person name="Szebenyi C."/>
            <person name="Tomsovsky M."/>
            <person name="Tulloss R.E."/>
            <person name="Uehling J."/>
            <person name="Grigoriev I.V."/>
            <person name="Vagvolgyi C."/>
            <person name="Papp T."/>
            <person name="Martin F.M."/>
            <person name="Miettinen O."/>
            <person name="Hibbett D.S."/>
            <person name="Nagy L.G."/>
        </authorList>
    </citation>
    <scope>NUCLEOTIDE SEQUENCE [LARGE SCALE GENOMIC DNA]</scope>
    <source>
        <strain evidence="1 2">CBS 121175</strain>
    </source>
</reference>
<evidence type="ECO:0000313" key="1">
    <source>
        <dbReference type="EMBL" id="TFK30260.1"/>
    </source>
</evidence>
<dbReference type="Proteomes" id="UP000307440">
    <property type="component" value="Unassembled WGS sequence"/>
</dbReference>
<protein>
    <submittedName>
        <fullName evidence="1">Uncharacterized protein</fullName>
    </submittedName>
</protein>
<dbReference type="AlphaFoldDB" id="A0A5C3LBU3"/>
<keyword evidence="2" id="KW-1185">Reference proteome</keyword>
<accession>A0A5C3LBU3</accession>